<accession>A0A0S4IRQ5</accession>
<organism evidence="2 3">
    <name type="scientific">Bodo saltans</name>
    <name type="common">Flagellated protozoan</name>
    <dbReference type="NCBI Taxonomy" id="75058"/>
    <lineage>
        <taxon>Eukaryota</taxon>
        <taxon>Discoba</taxon>
        <taxon>Euglenozoa</taxon>
        <taxon>Kinetoplastea</taxon>
        <taxon>Metakinetoplastina</taxon>
        <taxon>Eubodonida</taxon>
        <taxon>Bodonidae</taxon>
        <taxon>Bodo</taxon>
    </lineage>
</organism>
<dbReference type="InterPro" id="IPR036457">
    <property type="entry name" value="PPM-type-like_dom_sf"/>
</dbReference>
<dbReference type="OrthoDB" id="10264738at2759"/>
<dbReference type="SUPFAM" id="SSF81606">
    <property type="entry name" value="PP2C-like"/>
    <property type="match status" value="1"/>
</dbReference>
<reference evidence="3" key="1">
    <citation type="submission" date="2015-09" db="EMBL/GenBank/DDBJ databases">
        <authorList>
            <consortium name="Pathogen Informatics"/>
        </authorList>
    </citation>
    <scope>NUCLEOTIDE SEQUENCE [LARGE SCALE GENOMIC DNA]</scope>
    <source>
        <strain evidence="3">Lake Konstanz</strain>
    </source>
</reference>
<dbReference type="VEuPathDB" id="TriTrypDB:BSAL_62330"/>
<dbReference type="PROSITE" id="PS51746">
    <property type="entry name" value="PPM_2"/>
    <property type="match status" value="1"/>
</dbReference>
<evidence type="ECO:0000313" key="2">
    <source>
        <dbReference type="EMBL" id="CUF41739.1"/>
    </source>
</evidence>
<sequence>MVPPRDDGKQQSYGAGATVGAGVFDSYEGSTCSHFVASEMQFALSRHVSNFQKQRQLLRNIPPHSSMAQALGTYHALRSTITSTVGRSDEEGFVDGELLSLYAQSIDNAFFEKCRREIGPNWGSSGVEHVGCRGAWFASTLQFDASAQKHHVKVVAANVGDCRTFVVAVNPKTSALKSELEPKRSRVAQLSMDHGPFRDEDFGRIRLAGGVVQGKEHGLIDGHPHMNVARAFGYWCMKNNQNLSRPRQKVVSKPSVRSTTLHAGDVVISLNFSCFETRSGDTSIVDDIAQVVVEALTEGASPSEAAGAICDHAMAFGAHHSLIAAVAVVAPDLANLRSSGFADAEESIIPVHTTSVAPGPFYPNLSMSSQEWKLGLLTDVQRCGLRLDQWLELRYNSLRSQISASGMNKSSSHLSGLFPCEMRMIRRQIQEECEFFDLEPGPDFEKLASRLSKPALTSR</sequence>
<feature type="domain" description="PPM-type phosphatase" evidence="1">
    <location>
        <begin position="6"/>
        <end position="329"/>
    </location>
</feature>
<name>A0A0S4IRQ5_BODSA</name>
<dbReference type="Gene3D" id="3.60.40.10">
    <property type="entry name" value="PPM-type phosphatase domain"/>
    <property type="match status" value="1"/>
</dbReference>
<dbReference type="PANTHER" id="PTHR13832:SF847">
    <property type="entry name" value="PHOSPHATASE 2C, PUTATIVE-RELATED"/>
    <property type="match status" value="1"/>
</dbReference>
<proteinExistence type="predicted"/>
<dbReference type="Pfam" id="PF00481">
    <property type="entry name" value="PP2C"/>
    <property type="match status" value="1"/>
</dbReference>
<dbReference type="AlphaFoldDB" id="A0A0S4IRQ5"/>
<dbReference type="PANTHER" id="PTHR13832">
    <property type="entry name" value="PROTEIN PHOSPHATASE 2C"/>
    <property type="match status" value="1"/>
</dbReference>
<dbReference type="InterPro" id="IPR001932">
    <property type="entry name" value="PPM-type_phosphatase-like_dom"/>
</dbReference>
<dbReference type="GO" id="GO:0004722">
    <property type="term" value="F:protein serine/threonine phosphatase activity"/>
    <property type="evidence" value="ECO:0007669"/>
    <property type="project" value="InterPro"/>
</dbReference>
<protein>
    <submittedName>
        <fullName evidence="2">Protein phosphatase 2C, putative</fullName>
    </submittedName>
</protein>
<evidence type="ECO:0000313" key="3">
    <source>
        <dbReference type="Proteomes" id="UP000051952"/>
    </source>
</evidence>
<dbReference type="InterPro" id="IPR015655">
    <property type="entry name" value="PP2C"/>
</dbReference>
<evidence type="ECO:0000259" key="1">
    <source>
        <dbReference type="PROSITE" id="PS51746"/>
    </source>
</evidence>
<dbReference type="Proteomes" id="UP000051952">
    <property type="component" value="Unassembled WGS sequence"/>
</dbReference>
<dbReference type="OMA" id="TVKTWRM"/>
<gene>
    <name evidence="2" type="ORF">BSAL_62330</name>
</gene>
<dbReference type="EMBL" id="CYKH01000319">
    <property type="protein sequence ID" value="CUF41739.1"/>
    <property type="molecule type" value="Genomic_DNA"/>
</dbReference>
<keyword evidence="3" id="KW-1185">Reference proteome</keyword>